<dbReference type="InterPro" id="IPR049500">
    <property type="entry name" value="Peptidase_M50B-like"/>
</dbReference>
<dbReference type="AlphaFoldDB" id="A0A848QSC7"/>
<sequence>MSWAVRPGSQEEQVGRLILAGVIVVFLPQLPLGNFLIYPFTILTTWFHEMGHGLTAILMGHEFELLKIYPDGSGVAQSYHEGPESPIASAFISAGGPLGPTMIGSILILASSKQQYWRPTLIVLAVCIGLSTVIWVRSTTGVIVLPMIAVALAAAAWKGKDWLVRFALQFLGILAAMSMFRDWDYLFSESAVIDGQIMLSDTGAIANALLLPYWFWAMAIILLSGLMVGASLKYALAEDDDLNDWRR</sequence>
<evidence type="ECO:0000256" key="1">
    <source>
        <dbReference type="SAM" id="Phobius"/>
    </source>
</evidence>
<dbReference type="Proteomes" id="UP000561181">
    <property type="component" value="Unassembled WGS sequence"/>
</dbReference>
<gene>
    <name evidence="2" type="ORF">HKD42_10070</name>
</gene>
<protein>
    <submittedName>
        <fullName evidence="2">M50 family metallopeptidase</fullName>
    </submittedName>
</protein>
<feature type="transmembrane region" description="Helical" evidence="1">
    <location>
        <begin position="141"/>
        <end position="157"/>
    </location>
</feature>
<evidence type="ECO:0000313" key="2">
    <source>
        <dbReference type="EMBL" id="NMW32406.1"/>
    </source>
</evidence>
<proteinExistence type="predicted"/>
<keyword evidence="1" id="KW-0812">Transmembrane</keyword>
<feature type="transmembrane region" description="Helical" evidence="1">
    <location>
        <begin position="162"/>
        <end position="180"/>
    </location>
</feature>
<dbReference type="PANTHER" id="PTHR33979">
    <property type="entry name" value="OS02G0221600 PROTEIN"/>
    <property type="match status" value="1"/>
</dbReference>
<feature type="transmembrane region" description="Helical" evidence="1">
    <location>
        <begin position="213"/>
        <end position="237"/>
    </location>
</feature>
<dbReference type="RefSeq" id="WP_170012984.1">
    <property type="nucleotide sequence ID" value="NZ_JABCRE010000003.1"/>
</dbReference>
<reference evidence="2 3" key="1">
    <citation type="submission" date="2020-04" db="EMBL/GenBank/DDBJ databases">
        <authorList>
            <person name="Liu A."/>
        </authorList>
    </citation>
    <scope>NUCLEOTIDE SEQUENCE [LARGE SCALE GENOMIC DNA]</scope>
    <source>
        <strain evidence="2 3">RZ02</strain>
    </source>
</reference>
<dbReference type="Pfam" id="PF13398">
    <property type="entry name" value="Peptidase_M50B"/>
    <property type="match status" value="1"/>
</dbReference>
<accession>A0A848QSC7</accession>
<comment type="caution">
    <text evidence="2">The sequence shown here is derived from an EMBL/GenBank/DDBJ whole genome shotgun (WGS) entry which is preliminary data.</text>
</comment>
<keyword evidence="1" id="KW-1133">Transmembrane helix</keyword>
<feature type="transmembrane region" description="Helical" evidence="1">
    <location>
        <begin position="17"/>
        <end position="40"/>
    </location>
</feature>
<dbReference type="EMBL" id="JABCRE010000003">
    <property type="protein sequence ID" value="NMW32406.1"/>
    <property type="molecule type" value="Genomic_DNA"/>
</dbReference>
<organism evidence="2 3">
    <name type="scientific">Pontixanthobacter rizhaonensis</name>
    <dbReference type="NCBI Taxonomy" id="2730337"/>
    <lineage>
        <taxon>Bacteria</taxon>
        <taxon>Pseudomonadati</taxon>
        <taxon>Pseudomonadota</taxon>
        <taxon>Alphaproteobacteria</taxon>
        <taxon>Sphingomonadales</taxon>
        <taxon>Erythrobacteraceae</taxon>
        <taxon>Pontixanthobacter</taxon>
    </lineage>
</organism>
<feature type="transmembrane region" description="Helical" evidence="1">
    <location>
        <begin position="87"/>
        <end position="109"/>
    </location>
</feature>
<keyword evidence="1" id="KW-0472">Membrane</keyword>
<keyword evidence="3" id="KW-1185">Reference proteome</keyword>
<feature type="transmembrane region" description="Helical" evidence="1">
    <location>
        <begin position="116"/>
        <end position="135"/>
    </location>
</feature>
<dbReference type="PANTHER" id="PTHR33979:SF2">
    <property type="entry name" value="PEPTIDASE M50B-LIKE-DOMAIN-CONTAINING PROTEIN"/>
    <property type="match status" value="1"/>
</dbReference>
<name>A0A848QSC7_9SPHN</name>
<evidence type="ECO:0000313" key="3">
    <source>
        <dbReference type="Proteomes" id="UP000561181"/>
    </source>
</evidence>